<organism evidence="2 3">
    <name type="scientific">Bacillus chungangensis</name>
    <dbReference type="NCBI Taxonomy" id="587633"/>
    <lineage>
        <taxon>Bacteria</taxon>
        <taxon>Bacillati</taxon>
        <taxon>Bacillota</taxon>
        <taxon>Bacilli</taxon>
        <taxon>Bacillales</taxon>
        <taxon>Bacillaceae</taxon>
        <taxon>Bacillus</taxon>
    </lineage>
</organism>
<protein>
    <submittedName>
        <fullName evidence="2">Integral membrane protein</fullName>
    </submittedName>
</protein>
<evidence type="ECO:0000313" key="3">
    <source>
        <dbReference type="Proteomes" id="UP001223586"/>
    </source>
</evidence>
<gene>
    <name evidence="2" type="ORF">J2S08_000431</name>
</gene>
<keyword evidence="3" id="KW-1185">Reference proteome</keyword>
<accession>A0ABT9WMT2</accession>
<evidence type="ECO:0000313" key="2">
    <source>
        <dbReference type="EMBL" id="MDQ0174598.1"/>
    </source>
</evidence>
<keyword evidence="1" id="KW-0812">Transmembrane</keyword>
<feature type="transmembrane region" description="Helical" evidence="1">
    <location>
        <begin position="41"/>
        <end position="62"/>
    </location>
</feature>
<feature type="transmembrane region" description="Helical" evidence="1">
    <location>
        <begin position="92"/>
        <end position="111"/>
    </location>
</feature>
<reference evidence="2 3" key="1">
    <citation type="submission" date="2023-07" db="EMBL/GenBank/DDBJ databases">
        <title>Genomic Encyclopedia of Type Strains, Phase IV (KMG-IV): sequencing the most valuable type-strain genomes for metagenomic binning, comparative biology and taxonomic classification.</title>
        <authorList>
            <person name="Goeker M."/>
        </authorList>
    </citation>
    <scope>NUCLEOTIDE SEQUENCE [LARGE SCALE GENOMIC DNA]</scope>
    <source>
        <strain evidence="2 3">DSM 23837</strain>
    </source>
</reference>
<sequence length="142" mass="16165">MKKNNLEWSLVIVGFLLLLSGIFLGFVGAEVLKIPFIRMDLVPIAVGFCGGLLFVMGGSTIMHEKYKTKEQHIKENDERNITIIQNAKSKTFDLMTILFSFGLLALAMFGYMNKVSFFSLIGLFFICQVYCGFQFLMYTKKM</sequence>
<name>A0ABT9WMT2_9BACI</name>
<dbReference type="RefSeq" id="WP_307226208.1">
    <property type="nucleotide sequence ID" value="NZ_JAUSTT010000002.1"/>
</dbReference>
<proteinExistence type="predicted"/>
<evidence type="ECO:0000256" key="1">
    <source>
        <dbReference type="SAM" id="Phobius"/>
    </source>
</evidence>
<dbReference type="Proteomes" id="UP001223586">
    <property type="component" value="Unassembled WGS sequence"/>
</dbReference>
<keyword evidence="1" id="KW-0472">Membrane</keyword>
<comment type="caution">
    <text evidence="2">The sequence shown here is derived from an EMBL/GenBank/DDBJ whole genome shotgun (WGS) entry which is preliminary data.</text>
</comment>
<keyword evidence="1" id="KW-1133">Transmembrane helix</keyword>
<feature type="transmembrane region" description="Helical" evidence="1">
    <location>
        <begin position="7"/>
        <end position="29"/>
    </location>
</feature>
<feature type="transmembrane region" description="Helical" evidence="1">
    <location>
        <begin position="117"/>
        <end position="138"/>
    </location>
</feature>
<dbReference type="EMBL" id="JAUSTT010000002">
    <property type="protein sequence ID" value="MDQ0174598.1"/>
    <property type="molecule type" value="Genomic_DNA"/>
</dbReference>